<accession>A0A8J4VBJ2</accession>
<comment type="caution">
    <text evidence="1">The sequence shown here is derived from an EMBL/GenBank/DDBJ whole genome shotgun (WGS) entry which is preliminary data.</text>
</comment>
<dbReference type="AlphaFoldDB" id="A0A8J4VBJ2"/>
<gene>
    <name evidence="1" type="ORF">CMV_019395</name>
</gene>
<dbReference type="EMBL" id="JRKL02003400">
    <property type="protein sequence ID" value="KAF3955378.1"/>
    <property type="molecule type" value="Genomic_DNA"/>
</dbReference>
<evidence type="ECO:0000313" key="1">
    <source>
        <dbReference type="EMBL" id="KAF3955378.1"/>
    </source>
</evidence>
<dbReference type="Proteomes" id="UP000737018">
    <property type="component" value="Unassembled WGS sequence"/>
</dbReference>
<organism evidence="1 2">
    <name type="scientific">Castanea mollissima</name>
    <name type="common">Chinese chestnut</name>
    <dbReference type="NCBI Taxonomy" id="60419"/>
    <lineage>
        <taxon>Eukaryota</taxon>
        <taxon>Viridiplantae</taxon>
        <taxon>Streptophyta</taxon>
        <taxon>Embryophyta</taxon>
        <taxon>Tracheophyta</taxon>
        <taxon>Spermatophyta</taxon>
        <taxon>Magnoliopsida</taxon>
        <taxon>eudicotyledons</taxon>
        <taxon>Gunneridae</taxon>
        <taxon>Pentapetalae</taxon>
        <taxon>rosids</taxon>
        <taxon>fabids</taxon>
        <taxon>Fagales</taxon>
        <taxon>Fagaceae</taxon>
        <taxon>Castanea</taxon>
    </lineage>
</organism>
<proteinExistence type="predicted"/>
<sequence length="53" mass="5626">QAIALVALAILVSARQWKAILLVLAAVSSAGVYGCSTAIAMNTTNFIRTHRRL</sequence>
<protein>
    <submittedName>
        <fullName evidence="1">Uncharacterized protein</fullName>
    </submittedName>
</protein>
<evidence type="ECO:0000313" key="2">
    <source>
        <dbReference type="Proteomes" id="UP000737018"/>
    </source>
</evidence>
<feature type="non-terminal residue" evidence="1">
    <location>
        <position position="1"/>
    </location>
</feature>
<keyword evidence="2" id="KW-1185">Reference proteome</keyword>
<name>A0A8J4VBJ2_9ROSI</name>
<reference evidence="1" key="1">
    <citation type="submission" date="2020-03" db="EMBL/GenBank/DDBJ databases">
        <title>Castanea mollissima Vanexum genome sequencing.</title>
        <authorList>
            <person name="Staton M."/>
        </authorList>
    </citation>
    <scope>NUCLEOTIDE SEQUENCE</scope>
    <source>
        <tissue evidence="1">Leaf</tissue>
    </source>
</reference>